<evidence type="ECO:0000313" key="1">
    <source>
        <dbReference type="EMBL" id="RHF81899.1"/>
    </source>
</evidence>
<evidence type="ECO:0000313" key="2">
    <source>
        <dbReference type="Proteomes" id="UP000284579"/>
    </source>
</evidence>
<sequence length="99" mass="10971">MKKLFISQPMRGKLDEEILAERKKAIELAQEMIGEPVEVIDSFFQEAPADAKPLWFLGKSLELLSGADVAYFAQGWEDARGCVIEHDSALAYGIKSIVA</sequence>
<dbReference type="EMBL" id="QRHO01000019">
    <property type="protein sequence ID" value="RHF81899.1"/>
    <property type="molecule type" value="Genomic_DNA"/>
</dbReference>
<reference evidence="1 2" key="1">
    <citation type="submission" date="2018-08" db="EMBL/GenBank/DDBJ databases">
        <title>A genome reference for cultivated species of the human gut microbiota.</title>
        <authorList>
            <person name="Zou Y."/>
            <person name="Xue W."/>
            <person name="Luo G."/>
        </authorList>
    </citation>
    <scope>NUCLEOTIDE SEQUENCE [LARGE SCALE GENOMIC DNA]</scope>
    <source>
        <strain evidence="1 2">AM23-3</strain>
    </source>
</reference>
<proteinExistence type="predicted"/>
<dbReference type="Proteomes" id="UP000284579">
    <property type="component" value="Unassembled WGS sequence"/>
</dbReference>
<dbReference type="RefSeq" id="WP_118199373.1">
    <property type="nucleotide sequence ID" value="NZ_JAAILK010000001.1"/>
</dbReference>
<accession>A0A3R6FIF4</accession>
<comment type="caution">
    <text evidence="1">The sequence shown here is derived from an EMBL/GenBank/DDBJ whole genome shotgun (WGS) entry which is preliminary data.</text>
</comment>
<organism evidence="1 2">
    <name type="scientific">Coprococcus comes</name>
    <dbReference type="NCBI Taxonomy" id="410072"/>
    <lineage>
        <taxon>Bacteria</taxon>
        <taxon>Bacillati</taxon>
        <taxon>Bacillota</taxon>
        <taxon>Clostridia</taxon>
        <taxon>Lachnospirales</taxon>
        <taxon>Lachnospiraceae</taxon>
        <taxon>Coprococcus</taxon>
    </lineage>
</organism>
<gene>
    <name evidence="1" type="ORF">DW656_12505</name>
</gene>
<name>A0A3R6FIF4_9FIRM</name>
<protein>
    <submittedName>
        <fullName evidence="1">DUF4406 domain-containing protein</fullName>
    </submittedName>
</protein>
<dbReference type="AlphaFoldDB" id="A0A3R6FIF4"/>